<accession>A0A9D1H609</accession>
<sequence>MADNKKLQDVMGVTMDKVKGMIDADSIIGKPINLEDG</sequence>
<name>A0A9D1H609_9FIRM</name>
<dbReference type="Proteomes" id="UP000824160">
    <property type="component" value="Unassembled WGS sequence"/>
</dbReference>
<dbReference type="EMBL" id="DVLW01000091">
    <property type="protein sequence ID" value="HIT94191.1"/>
    <property type="molecule type" value="Genomic_DNA"/>
</dbReference>
<comment type="caution">
    <text evidence="1">The sequence shown here is derived from an EMBL/GenBank/DDBJ whole genome shotgun (WGS) entry which is preliminary data.</text>
</comment>
<evidence type="ECO:0000313" key="1">
    <source>
        <dbReference type="EMBL" id="HIT94191.1"/>
    </source>
</evidence>
<dbReference type="AlphaFoldDB" id="A0A9D1H609"/>
<reference evidence="1" key="2">
    <citation type="journal article" date="2021" name="PeerJ">
        <title>Extensive microbial diversity within the chicken gut microbiome revealed by metagenomics and culture.</title>
        <authorList>
            <person name="Gilroy R."/>
            <person name="Ravi A."/>
            <person name="Getino M."/>
            <person name="Pursley I."/>
            <person name="Horton D.L."/>
            <person name="Alikhan N.F."/>
            <person name="Baker D."/>
            <person name="Gharbi K."/>
            <person name="Hall N."/>
            <person name="Watson M."/>
            <person name="Adriaenssens E.M."/>
            <person name="Foster-Nyarko E."/>
            <person name="Jarju S."/>
            <person name="Secka A."/>
            <person name="Antonio M."/>
            <person name="Oren A."/>
            <person name="Chaudhuri R.R."/>
            <person name="La Ragione R."/>
            <person name="Hildebrand F."/>
            <person name="Pallen M.J."/>
        </authorList>
    </citation>
    <scope>NUCLEOTIDE SEQUENCE</scope>
    <source>
        <strain evidence="1">ChiBcec7-5410</strain>
    </source>
</reference>
<proteinExistence type="predicted"/>
<protein>
    <submittedName>
        <fullName evidence="1">Sporulation protein YtfJ</fullName>
    </submittedName>
</protein>
<reference evidence="1" key="1">
    <citation type="submission" date="2020-10" db="EMBL/GenBank/DDBJ databases">
        <authorList>
            <person name="Gilroy R."/>
        </authorList>
    </citation>
    <scope>NUCLEOTIDE SEQUENCE</scope>
    <source>
        <strain evidence="1">ChiBcec7-5410</strain>
    </source>
</reference>
<gene>
    <name evidence="1" type="ORF">IAC43_03325</name>
</gene>
<evidence type="ECO:0000313" key="2">
    <source>
        <dbReference type="Proteomes" id="UP000824160"/>
    </source>
</evidence>
<organism evidence="1 2">
    <name type="scientific">Candidatus Faecivivens stercoripullorum</name>
    <dbReference type="NCBI Taxonomy" id="2840805"/>
    <lineage>
        <taxon>Bacteria</taxon>
        <taxon>Bacillati</taxon>
        <taxon>Bacillota</taxon>
        <taxon>Clostridia</taxon>
        <taxon>Eubacteriales</taxon>
        <taxon>Oscillospiraceae</taxon>
        <taxon>Oscillospiraceae incertae sedis</taxon>
        <taxon>Candidatus Faecivivens</taxon>
    </lineage>
</organism>
<feature type="non-terminal residue" evidence="1">
    <location>
        <position position="37"/>
    </location>
</feature>